<dbReference type="SMART" id="SM00325">
    <property type="entry name" value="RhoGEF"/>
    <property type="match status" value="1"/>
</dbReference>
<evidence type="ECO:0000313" key="6">
    <source>
        <dbReference type="Proteomes" id="UP001159427"/>
    </source>
</evidence>
<dbReference type="SUPFAM" id="SSF48065">
    <property type="entry name" value="DBL homology domain (DH-domain)"/>
    <property type="match status" value="1"/>
</dbReference>
<evidence type="ECO:0000256" key="2">
    <source>
        <dbReference type="SAM" id="Coils"/>
    </source>
</evidence>
<dbReference type="InterPro" id="IPR035899">
    <property type="entry name" value="DBL_dom_sf"/>
</dbReference>
<accession>A0ABN8LPD0</accession>
<comment type="caution">
    <text evidence="5">The sequence shown here is derived from an EMBL/GenBank/DDBJ whole genome shotgun (WGS) entry which is preliminary data.</text>
</comment>
<dbReference type="Pfam" id="PF19057">
    <property type="entry name" value="PH_19"/>
    <property type="match status" value="1"/>
</dbReference>
<dbReference type="Proteomes" id="UP001159427">
    <property type="component" value="Unassembled WGS sequence"/>
</dbReference>
<evidence type="ECO:0000256" key="3">
    <source>
        <dbReference type="SAM" id="MobiDB-lite"/>
    </source>
</evidence>
<feature type="region of interest" description="Disordered" evidence="3">
    <location>
        <begin position="367"/>
        <end position="393"/>
    </location>
</feature>
<dbReference type="InterPro" id="IPR039919">
    <property type="entry name" value="ARHGEF10/ARHGEF17"/>
</dbReference>
<dbReference type="InterPro" id="IPR015943">
    <property type="entry name" value="WD40/YVTN_repeat-like_dom_sf"/>
</dbReference>
<feature type="region of interest" description="Disordered" evidence="3">
    <location>
        <begin position="1362"/>
        <end position="1386"/>
    </location>
</feature>
<feature type="compositionally biased region" description="Polar residues" evidence="3">
    <location>
        <begin position="1362"/>
        <end position="1372"/>
    </location>
</feature>
<protein>
    <recommendedName>
        <fullName evidence="4">DH domain-containing protein</fullName>
    </recommendedName>
</protein>
<feature type="compositionally biased region" description="Basic and acidic residues" evidence="3">
    <location>
        <begin position="1612"/>
        <end position="1628"/>
    </location>
</feature>
<dbReference type="PANTHER" id="PTHR12877">
    <property type="entry name" value="RHO GUANINE NUCLEOTIDE EXCHANGE FACTOR"/>
    <property type="match status" value="1"/>
</dbReference>
<feature type="compositionally biased region" description="Basic and acidic residues" evidence="3">
    <location>
        <begin position="163"/>
        <end position="176"/>
    </location>
</feature>
<proteinExistence type="predicted"/>
<feature type="compositionally biased region" description="Low complexity" evidence="3">
    <location>
        <begin position="1505"/>
        <end position="1516"/>
    </location>
</feature>
<keyword evidence="2" id="KW-0175">Coiled coil</keyword>
<gene>
    <name evidence="5" type="ORF">PEVE_00042175</name>
</gene>
<dbReference type="PROSITE" id="PS50010">
    <property type="entry name" value="DH_2"/>
    <property type="match status" value="1"/>
</dbReference>
<feature type="region of interest" description="Disordered" evidence="3">
    <location>
        <begin position="1561"/>
        <end position="1591"/>
    </location>
</feature>
<dbReference type="PANTHER" id="PTHR12877:SF7">
    <property type="entry name" value="RHO GUANINE NUCLEOTIDE EXCHANGE FACTOR 10-LIKE PROTEIN"/>
    <property type="match status" value="1"/>
</dbReference>
<dbReference type="InterPro" id="IPR000219">
    <property type="entry name" value="DH_dom"/>
</dbReference>
<reference evidence="5 6" key="1">
    <citation type="submission" date="2022-05" db="EMBL/GenBank/DDBJ databases">
        <authorList>
            <consortium name="Genoscope - CEA"/>
            <person name="William W."/>
        </authorList>
    </citation>
    <scope>NUCLEOTIDE SEQUENCE [LARGE SCALE GENOMIC DNA]</scope>
</reference>
<dbReference type="SUPFAM" id="SSF50998">
    <property type="entry name" value="Quinoprotein alcohol dehydrogenase-like"/>
    <property type="match status" value="1"/>
</dbReference>
<feature type="compositionally biased region" description="Acidic residues" evidence="3">
    <location>
        <begin position="1377"/>
        <end position="1386"/>
    </location>
</feature>
<dbReference type="SUPFAM" id="SSF50729">
    <property type="entry name" value="PH domain-like"/>
    <property type="match status" value="1"/>
</dbReference>
<organism evidence="5 6">
    <name type="scientific">Porites evermanni</name>
    <dbReference type="NCBI Taxonomy" id="104178"/>
    <lineage>
        <taxon>Eukaryota</taxon>
        <taxon>Metazoa</taxon>
        <taxon>Cnidaria</taxon>
        <taxon>Anthozoa</taxon>
        <taxon>Hexacorallia</taxon>
        <taxon>Scleractinia</taxon>
        <taxon>Fungiina</taxon>
        <taxon>Poritidae</taxon>
        <taxon>Porites</taxon>
    </lineage>
</organism>
<name>A0ABN8LPD0_9CNID</name>
<dbReference type="Gene3D" id="2.130.10.10">
    <property type="entry name" value="YVTN repeat-like/Quinoprotein amine dehydrogenase"/>
    <property type="match status" value="1"/>
</dbReference>
<dbReference type="InterPro" id="IPR011047">
    <property type="entry name" value="Quinoprotein_ADH-like_sf"/>
</dbReference>
<keyword evidence="1" id="KW-0344">Guanine-nucleotide releasing factor</keyword>
<feature type="compositionally biased region" description="Polar residues" evidence="3">
    <location>
        <begin position="212"/>
        <end position="228"/>
    </location>
</feature>
<dbReference type="Gene3D" id="1.20.900.10">
    <property type="entry name" value="Dbl homology (DH) domain"/>
    <property type="match status" value="1"/>
</dbReference>
<feature type="compositionally biased region" description="Basic and acidic residues" evidence="3">
    <location>
        <begin position="1567"/>
        <end position="1583"/>
    </location>
</feature>
<feature type="region of interest" description="Disordered" evidence="3">
    <location>
        <begin position="1"/>
        <end position="252"/>
    </location>
</feature>
<feature type="region of interest" description="Disordered" evidence="3">
    <location>
        <begin position="1491"/>
        <end position="1520"/>
    </location>
</feature>
<feature type="region of interest" description="Disordered" evidence="3">
    <location>
        <begin position="1605"/>
        <end position="1628"/>
    </location>
</feature>
<sequence length="1691" mass="188625">MMENKSDEGSENARESVIYDDKLVISEGELSKESFTVTRDASQEADSNECKGAGLNNNDQKALESETRQREKKEKTGYSNAGKKDAQPMKEPEQDISHSKTVKESSEDQRRKIRKDSNDKELWTPVKSELKDSKGDEGKIETEVVQELLDDKPSKPPRRPPQKKPEQIKKDVGERGEYEEEGSPLHSPDPVKPPRRRLPQPPTQHVKPDTVFSGTLPSEGNVTTSDLLSETDDGLGQKPREIVCKPVLTSSPNQEVIPSLTVERIDALDTSRRTLSYIDVSSGKGKTKRVESFYDFLYSRDDSIANVTSPILNDGDRAGSVSHSEEHPYDAVHAEDSITDTVSEKSSTGSTYEEVIVNQEAYVMPTHDDESDEFSDGTDPWGSDFETEDDMTDVASLRTSQGDLKDEEEEDPYDSVEISPMTERKRPFRFVSEITNFSPFKRPSGSLGVPGLKGHLKGCLGLNKASSQPYLPSTKTQKDDETDGVYVDPDITDSVNYQQPVMPPMPSKLSTDQIKRYQIVKFMLESEGDYMRLLDQLSKQYELPIRERDLLEPNKIEIIFQHVQRVLQCHAMFNIALSARMADWTPDDMIGDILYALFCKSMVLDAYSGYVNNFPKAMDTVKLACRTHLAFAQFLKSRRQSSPNSVSLHHLMLKPIQRFPQILALLQELLLVTPKDHPDRVPLQLALTQLECLAENLRERKREAELRNKVKLLDGLIAQSHKSLMSGNRYFVRQDDFVQCTVEGESILGTKKRRIIMLSDMLLCVSLIKGKKDRAMHMVIDPKAKYKLKWNVPLNDVDIIEYGPGVNILTNSYRTTISHSKEGQYRKAYSGCREHFEDLQQDLAVIGQIAGLVSTLRRSYRVLDVESVQKWHKAVQRTIEEETRLANLYWLELSLPSKHGHVNCIFSTDSPAVKAEWVTTLNTSKLRLSPQNNPGWYLPEDDGTGGVAIQRRNMPLLKDNTSLFVLSQKTKVHNIVCVPDMSDPLPGVRDNYDILWLLCGGGDHAGHVTVVKVSLASPPQVVESFHVSDSIIMCGEYVERTCGEEKKFKGPITGRFGFPFPTVWLGTQGGRIFIYNAMDSTRRYVMSVRLPDAVLAIKTVNMKIFATVADGSLVIFKQNQEGTWNFSEPKAMALGKDPVMAIAVVSENLWCSCGNKLFIISHDEEVIKHVIEVDDNPKSSIKHLVSYGVGVWVSVWKVPSIKLFHSETLKHVQDISIASPVTNMQRDIDSQLEKTKLDQVYVTALSADEGLLWVGTSVGVTLLFPLPRLEGVPLVSGKACVAFHSYGSSVRCFYPLKNNPSLGTGHGLEATRPDLSLFREHEVRDACVQTDPGISGAWGYVSRGPTLANKGKASPKKITFNKTATPPRQISNHVGGEGEEDYSDEDVHSDDEFNFVEDKQQTLNGMRISSVAGTETGTFSVRFEGCEEAAHSPTSIASSVQSGEFIGKSQFRVDDFARMLSEFKGFGTSPPNPSIPEPPRIPLVITNTSIDEVDGTPDENPQIKTGTTTTNGETTGSVGEADRQALAIGDETGDFRGRVKSAGEYIKLSQSRAAAAQALTINENDEAESKQKAESRPETKSDTGKQFTVAEPGFPSYVQILDDSQASSVSLEDERSPEKIYDSPRQDDSYTVFERSQRRASELAGKKVENLKPRLPFPVLLVSAGEGYADLRRKKRSENDKEPRIMIWQVC</sequence>
<dbReference type="Pfam" id="PF19056">
    <property type="entry name" value="WD40_2"/>
    <property type="match status" value="1"/>
</dbReference>
<feature type="domain" description="DH" evidence="4">
    <location>
        <begin position="515"/>
        <end position="700"/>
    </location>
</feature>
<feature type="compositionally biased region" description="Basic and acidic residues" evidence="3">
    <location>
        <begin position="1"/>
        <end position="32"/>
    </location>
</feature>
<feature type="compositionally biased region" description="Basic and acidic residues" evidence="3">
    <location>
        <begin position="61"/>
        <end position="142"/>
    </location>
</feature>
<dbReference type="Pfam" id="PF00621">
    <property type="entry name" value="RhoGEF"/>
    <property type="match status" value="1"/>
</dbReference>
<keyword evidence="6" id="KW-1185">Reference proteome</keyword>
<dbReference type="CDD" id="cd00160">
    <property type="entry name" value="RhoGEF"/>
    <property type="match status" value="1"/>
</dbReference>
<evidence type="ECO:0000259" key="4">
    <source>
        <dbReference type="PROSITE" id="PS50010"/>
    </source>
</evidence>
<feature type="coiled-coil region" evidence="2">
    <location>
        <begin position="683"/>
        <end position="714"/>
    </location>
</feature>
<evidence type="ECO:0000313" key="5">
    <source>
        <dbReference type="EMBL" id="CAH3018273.1"/>
    </source>
</evidence>
<evidence type="ECO:0000256" key="1">
    <source>
        <dbReference type="ARBA" id="ARBA00022658"/>
    </source>
</evidence>
<dbReference type="EMBL" id="CALNXI010000082">
    <property type="protein sequence ID" value="CAH3018273.1"/>
    <property type="molecule type" value="Genomic_DNA"/>
</dbReference>